<evidence type="ECO:0000313" key="3">
    <source>
        <dbReference type="Proteomes" id="UP000829685"/>
    </source>
</evidence>
<gene>
    <name evidence="2" type="ORF">JX265_003457</name>
</gene>
<dbReference type="AlphaFoldDB" id="A0A9P9WS89"/>
<comment type="caution">
    <text evidence="2">The sequence shown here is derived from an EMBL/GenBank/DDBJ whole genome shotgun (WGS) entry which is preliminary data.</text>
</comment>
<name>A0A9P9WS89_9PEZI</name>
<keyword evidence="3" id="KW-1185">Reference proteome</keyword>
<evidence type="ECO:0000313" key="2">
    <source>
        <dbReference type="EMBL" id="KAI1877449.1"/>
    </source>
</evidence>
<feature type="region of interest" description="Disordered" evidence="1">
    <location>
        <begin position="1"/>
        <end position="23"/>
    </location>
</feature>
<evidence type="ECO:0000256" key="1">
    <source>
        <dbReference type="SAM" id="MobiDB-lite"/>
    </source>
</evidence>
<dbReference type="Proteomes" id="UP000829685">
    <property type="component" value="Unassembled WGS sequence"/>
</dbReference>
<accession>A0A9P9WS89</accession>
<proteinExistence type="predicted"/>
<protein>
    <submittedName>
        <fullName evidence="2">Uncharacterized protein</fullName>
    </submittedName>
</protein>
<organism evidence="2 3">
    <name type="scientific">Neoarthrinium moseri</name>
    <dbReference type="NCBI Taxonomy" id="1658444"/>
    <lineage>
        <taxon>Eukaryota</taxon>
        <taxon>Fungi</taxon>
        <taxon>Dikarya</taxon>
        <taxon>Ascomycota</taxon>
        <taxon>Pezizomycotina</taxon>
        <taxon>Sordariomycetes</taxon>
        <taxon>Xylariomycetidae</taxon>
        <taxon>Amphisphaeriales</taxon>
        <taxon>Apiosporaceae</taxon>
        <taxon>Neoarthrinium</taxon>
    </lineage>
</organism>
<sequence length="239" mass="25178">MNRPGSCLPFPSRASPRLASPRLPRGLPCTNPAHCVPRAESNVSPAWPPTLPICHPSLCERRVEPLASRPLTSALGPGLTAAGYIPASGSASPGSTRQPAVAQQRRMWPTTYLDQLGPRSTVPFLTSCSIPLYNHTRGIGDPWLIVDVSQVPYHSPYEACHQDLEDNSSLNNNKADPPAEFETDAVADIANNGSGWAFGGSVPLSGAAGLQNSSRQLGANLSFAQSLSASHPGTPLDLS</sequence>
<reference evidence="2" key="1">
    <citation type="submission" date="2021-03" db="EMBL/GenBank/DDBJ databases">
        <title>Revisited historic fungal species revealed as producer of novel bioactive compounds through whole genome sequencing and comparative genomics.</title>
        <authorList>
            <person name="Vignolle G.A."/>
            <person name="Hochenegger N."/>
            <person name="Mach R.L."/>
            <person name="Mach-Aigner A.R."/>
            <person name="Javad Rahimi M."/>
            <person name="Salim K.A."/>
            <person name="Chan C.M."/>
            <person name="Lim L.B.L."/>
            <person name="Cai F."/>
            <person name="Druzhinina I.S."/>
            <person name="U'Ren J.M."/>
            <person name="Derntl C."/>
        </authorList>
    </citation>
    <scope>NUCLEOTIDE SEQUENCE</scope>
    <source>
        <strain evidence="2">TUCIM 5799</strain>
    </source>
</reference>
<dbReference type="EMBL" id="JAFIMR010000006">
    <property type="protein sequence ID" value="KAI1877449.1"/>
    <property type="molecule type" value="Genomic_DNA"/>
</dbReference>